<dbReference type="eggNOG" id="COG1752">
    <property type="taxonomic scope" value="Bacteria"/>
</dbReference>
<dbReference type="Proteomes" id="UP000006176">
    <property type="component" value="Chromosome"/>
</dbReference>
<accession>I3XZ89</accession>
<feature type="short sequence motif" description="GXSXG" evidence="4">
    <location>
        <begin position="40"/>
        <end position="44"/>
    </location>
</feature>
<dbReference type="SUPFAM" id="SSF52151">
    <property type="entry name" value="FabD/lysophospholipase-like"/>
    <property type="match status" value="1"/>
</dbReference>
<keyword evidence="1 4" id="KW-0378">Hydrolase</keyword>
<keyword evidence="7" id="KW-1185">Reference proteome</keyword>
<dbReference type="RefSeq" id="WP_014770138.1">
    <property type="nucleotide sequence ID" value="NC_018002.1"/>
</dbReference>
<gene>
    <name evidence="6" type="ordered locus">Sulba_1984</name>
</gene>
<dbReference type="InterPro" id="IPR016035">
    <property type="entry name" value="Acyl_Trfase/lysoPLipase"/>
</dbReference>
<dbReference type="PANTHER" id="PTHR14226:SF78">
    <property type="entry name" value="SLR0060 PROTEIN"/>
    <property type="match status" value="1"/>
</dbReference>
<evidence type="ECO:0000313" key="6">
    <source>
        <dbReference type="EMBL" id="AFL69263.1"/>
    </source>
</evidence>
<dbReference type="PANTHER" id="PTHR14226">
    <property type="entry name" value="NEUROPATHY TARGET ESTERASE/SWISS CHEESE D.MELANOGASTER"/>
    <property type="match status" value="1"/>
</dbReference>
<dbReference type="PROSITE" id="PS51635">
    <property type="entry name" value="PNPLA"/>
    <property type="match status" value="1"/>
</dbReference>
<comment type="caution">
    <text evidence="4">Lacks conserved residue(s) required for the propagation of feature annotation.</text>
</comment>
<evidence type="ECO:0000256" key="2">
    <source>
        <dbReference type="ARBA" id="ARBA00022963"/>
    </source>
</evidence>
<feature type="active site" description="Nucleophile" evidence="4">
    <location>
        <position position="42"/>
    </location>
</feature>
<proteinExistence type="predicted"/>
<dbReference type="HOGENOM" id="CLU_047251_0_1_7"/>
<dbReference type="InterPro" id="IPR050301">
    <property type="entry name" value="NTE"/>
</dbReference>
<dbReference type="KEGG" id="sba:Sulba_1984"/>
<sequence>MAGTLKISLALSGGAARGAFHLGVIAACERHGIEIGAISGTSIGAVIATGVGSGVSAFDMIRLFKSEALRKVIGFNYFQKGLFRIDETAAILREIAPISRLEEMRIPTFITCVDMNRGELVRFCKGDAIKLAIASSALIPIFRPIVYENYLLIDGGFMDNLPISPLLDFDDPIVSVNLHPLHVTTKHTLTSMVKRSLFLLFMASSQLQISKSDLYISDPELSTFGLFTFGELMRCFELGYAKGSESLLTFMAQKSII</sequence>
<dbReference type="STRING" id="760154.Sulba_1984"/>
<dbReference type="Pfam" id="PF01734">
    <property type="entry name" value="Patatin"/>
    <property type="match status" value="1"/>
</dbReference>
<feature type="short sequence motif" description="DGA/G" evidence="4">
    <location>
        <begin position="154"/>
        <end position="156"/>
    </location>
</feature>
<dbReference type="PROSITE" id="PS51257">
    <property type="entry name" value="PROKAR_LIPOPROTEIN"/>
    <property type="match status" value="1"/>
</dbReference>
<dbReference type="InterPro" id="IPR002641">
    <property type="entry name" value="PNPLA_dom"/>
</dbReference>
<dbReference type="GO" id="GO:0016787">
    <property type="term" value="F:hydrolase activity"/>
    <property type="evidence" value="ECO:0007669"/>
    <property type="project" value="UniProtKB-UniRule"/>
</dbReference>
<dbReference type="AlphaFoldDB" id="I3XZ89"/>
<dbReference type="PATRIC" id="fig|760154.4.peg.1981"/>
<protein>
    <submittedName>
        <fullName evidence="6">Putative esterase of the alpha-beta hydrolase superfamily</fullName>
    </submittedName>
</protein>
<dbReference type="Gene3D" id="3.40.1090.10">
    <property type="entry name" value="Cytosolic phospholipase A2 catalytic domain"/>
    <property type="match status" value="2"/>
</dbReference>
<evidence type="ECO:0000256" key="4">
    <source>
        <dbReference type="PROSITE-ProRule" id="PRU01161"/>
    </source>
</evidence>
<reference evidence="6 7" key="1">
    <citation type="submission" date="2012-06" db="EMBL/GenBank/DDBJ databases">
        <title>Complete sequence of Sulfurospirillum barnesii SES-3.</title>
        <authorList>
            <consortium name="US DOE Joint Genome Institute"/>
            <person name="Lucas S."/>
            <person name="Han J."/>
            <person name="Lapidus A."/>
            <person name="Cheng J.-F."/>
            <person name="Goodwin L."/>
            <person name="Pitluck S."/>
            <person name="Peters L."/>
            <person name="Ovchinnikova G."/>
            <person name="Lu M."/>
            <person name="Detter J.C."/>
            <person name="Han C."/>
            <person name="Tapia R."/>
            <person name="Land M."/>
            <person name="Hauser L."/>
            <person name="Kyrpides N."/>
            <person name="Ivanova N."/>
            <person name="Pagani I."/>
            <person name="Stolz J."/>
            <person name="Arkin A."/>
            <person name="Dehal P."/>
            <person name="Oremland R."/>
            <person name="Saltikov C."/>
            <person name="Basu P."/>
            <person name="Hollibaugh J."/>
            <person name="Newman D."/>
            <person name="Stolyar S."/>
            <person name="Hazen T."/>
            <person name="Woyke T."/>
        </authorList>
    </citation>
    <scope>NUCLEOTIDE SEQUENCE [LARGE SCALE GENOMIC DNA]</scope>
    <source>
        <strain evidence="7">ATCC 700032 / DSM 10660 / SES-3</strain>
    </source>
</reference>
<name>I3XZ89_SULBS</name>
<dbReference type="EMBL" id="CP003333">
    <property type="protein sequence ID" value="AFL69263.1"/>
    <property type="molecule type" value="Genomic_DNA"/>
</dbReference>
<organism evidence="6 7">
    <name type="scientific">Sulfurospirillum barnesii (strain ATCC 700032 / DSM 10660 / SES-3)</name>
    <dbReference type="NCBI Taxonomy" id="760154"/>
    <lineage>
        <taxon>Bacteria</taxon>
        <taxon>Pseudomonadati</taxon>
        <taxon>Campylobacterota</taxon>
        <taxon>Epsilonproteobacteria</taxon>
        <taxon>Campylobacterales</taxon>
        <taxon>Sulfurospirillaceae</taxon>
        <taxon>Sulfurospirillum</taxon>
    </lineage>
</organism>
<keyword evidence="2 4" id="KW-0442">Lipid degradation</keyword>
<dbReference type="GO" id="GO:0016042">
    <property type="term" value="P:lipid catabolic process"/>
    <property type="evidence" value="ECO:0007669"/>
    <property type="project" value="UniProtKB-UniRule"/>
</dbReference>
<keyword evidence="3 4" id="KW-0443">Lipid metabolism</keyword>
<evidence type="ECO:0000256" key="1">
    <source>
        <dbReference type="ARBA" id="ARBA00022801"/>
    </source>
</evidence>
<feature type="active site" description="Proton acceptor" evidence="4">
    <location>
        <position position="154"/>
    </location>
</feature>
<feature type="domain" description="PNPLA" evidence="5">
    <location>
        <begin position="9"/>
        <end position="167"/>
    </location>
</feature>
<evidence type="ECO:0000256" key="3">
    <source>
        <dbReference type="ARBA" id="ARBA00023098"/>
    </source>
</evidence>
<dbReference type="OrthoDB" id="5290098at2"/>
<evidence type="ECO:0000313" key="7">
    <source>
        <dbReference type="Proteomes" id="UP000006176"/>
    </source>
</evidence>
<evidence type="ECO:0000259" key="5">
    <source>
        <dbReference type="PROSITE" id="PS51635"/>
    </source>
</evidence>